<comment type="caution">
    <text evidence="2">The sequence shown here is derived from an EMBL/GenBank/DDBJ whole genome shotgun (WGS) entry which is preliminary data.</text>
</comment>
<evidence type="ECO:0000313" key="3">
    <source>
        <dbReference type="Proteomes" id="UP001596047"/>
    </source>
</evidence>
<feature type="domain" description="Calcineurin-like phosphoesterase" evidence="1">
    <location>
        <begin position="46"/>
        <end position="206"/>
    </location>
</feature>
<dbReference type="SUPFAM" id="SSF56300">
    <property type="entry name" value="Metallo-dependent phosphatases"/>
    <property type="match status" value="1"/>
</dbReference>
<accession>A0ABW0VY91</accession>
<evidence type="ECO:0000313" key="2">
    <source>
        <dbReference type="EMBL" id="MFC5650848.1"/>
    </source>
</evidence>
<organism evidence="2 3">
    <name type="scientific">Paenibacillus solisilvae</name>
    <dbReference type="NCBI Taxonomy" id="2486751"/>
    <lineage>
        <taxon>Bacteria</taxon>
        <taxon>Bacillati</taxon>
        <taxon>Bacillota</taxon>
        <taxon>Bacilli</taxon>
        <taxon>Bacillales</taxon>
        <taxon>Paenibacillaceae</taxon>
        <taxon>Paenibacillus</taxon>
    </lineage>
</organism>
<dbReference type="InterPro" id="IPR029052">
    <property type="entry name" value="Metallo-depent_PP-like"/>
</dbReference>
<evidence type="ECO:0000259" key="1">
    <source>
        <dbReference type="Pfam" id="PF00149"/>
    </source>
</evidence>
<dbReference type="EMBL" id="JBHSOW010000063">
    <property type="protein sequence ID" value="MFC5650848.1"/>
    <property type="molecule type" value="Genomic_DNA"/>
</dbReference>
<dbReference type="InterPro" id="IPR004843">
    <property type="entry name" value="Calcineurin-like_PHP"/>
</dbReference>
<protein>
    <submittedName>
        <fullName evidence="2">Metallophosphoesterase</fullName>
    </submittedName>
</protein>
<reference evidence="3" key="1">
    <citation type="journal article" date="2019" name="Int. J. Syst. Evol. Microbiol.">
        <title>The Global Catalogue of Microorganisms (GCM) 10K type strain sequencing project: providing services to taxonomists for standard genome sequencing and annotation.</title>
        <authorList>
            <consortium name="The Broad Institute Genomics Platform"/>
            <consortium name="The Broad Institute Genome Sequencing Center for Infectious Disease"/>
            <person name="Wu L."/>
            <person name="Ma J."/>
        </authorList>
    </citation>
    <scope>NUCLEOTIDE SEQUENCE [LARGE SCALE GENOMIC DNA]</scope>
    <source>
        <strain evidence="3">CGMCC 1.3240</strain>
    </source>
</reference>
<dbReference type="Gene3D" id="3.60.21.10">
    <property type="match status" value="1"/>
</dbReference>
<dbReference type="Proteomes" id="UP001596047">
    <property type="component" value="Unassembled WGS sequence"/>
</dbReference>
<dbReference type="InterPro" id="IPR051158">
    <property type="entry name" value="Metallophosphoesterase_sf"/>
</dbReference>
<keyword evidence="3" id="KW-1185">Reference proteome</keyword>
<dbReference type="Pfam" id="PF00149">
    <property type="entry name" value="Metallophos"/>
    <property type="match status" value="1"/>
</dbReference>
<gene>
    <name evidence="2" type="ORF">ACFPYJ_17365</name>
</gene>
<dbReference type="PANTHER" id="PTHR31302:SF32">
    <property type="entry name" value="PHOSPHOESTERASE"/>
    <property type="match status" value="1"/>
</dbReference>
<proteinExistence type="predicted"/>
<dbReference type="RefSeq" id="WP_379189429.1">
    <property type="nucleotide sequence ID" value="NZ_JBHSOW010000063.1"/>
</dbReference>
<name>A0ABW0VY91_9BACL</name>
<sequence length="287" mass="32588">MLGYLISLAAAAAGFLSYMVWESYRYRIDEQTIELQRLPASFDRTRILFISDIHRRSITDDLIARCLSAGRTDLVLIGGDLREKGVPLQRSRENIRKLMKIAPVYMVYGNHDYDEDIRPLEVMLQEERVRLLHNESVVLEQKDGSRIRLAGVDDPRTKRDRLERALSEPADGDELFTLLLAHDPAIVFRMEGASSIDLILCGHTHGGQVALPFIGPVMRHPFEKICWRGWFNLNNPQTAGEWLPRLFVSCGYGTSKLPIRLLAPAQLHLFTLRSSAALAPNQSKPDR</sequence>
<dbReference type="PANTHER" id="PTHR31302">
    <property type="entry name" value="TRANSMEMBRANE PROTEIN WITH METALLOPHOSPHOESTERASE DOMAIN-RELATED"/>
    <property type="match status" value="1"/>
</dbReference>